<gene>
    <name evidence="1" type="ORF">PHPALM_542</name>
</gene>
<dbReference type="AlphaFoldDB" id="A0A2P4YUK7"/>
<dbReference type="OrthoDB" id="125134at2759"/>
<dbReference type="EMBL" id="NCKW01000072">
    <property type="protein sequence ID" value="POM81478.1"/>
    <property type="molecule type" value="Genomic_DNA"/>
</dbReference>
<protein>
    <recommendedName>
        <fullName evidence="3">MULE transposase domain-containing protein</fullName>
    </recommendedName>
</protein>
<sequence length="174" mass="20013">MTIDVGTVSCDFERGLIIAVEGQFPEANNIGCLFHFKQAVRRKMQILHIPAETITGMMQRGFVDSLTVIPRDRIDPTGLTTALRERGTEYSPAKRVDFWAYFHKTWLETYKPHLWNVHGIQQMIVNRTNNPLERFNRNLNGAFLISHPNILTFVRVIGDHASHYVTLLEDIAHN</sequence>
<evidence type="ECO:0000313" key="1">
    <source>
        <dbReference type="EMBL" id="POM81478.1"/>
    </source>
</evidence>
<organism evidence="1 2">
    <name type="scientific">Phytophthora palmivora</name>
    <dbReference type="NCBI Taxonomy" id="4796"/>
    <lineage>
        <taxon>Eukaryota</taxon>
        <taxon>Sar</taxon>
        <taxon>Stramenopiles</taxon>
        <taxon>Oomycota</taxon>
        <taxon>Peronosporomycetes</taxon>
        <taxon>Peronosporales</taxon>
        <taxon>Peronosporaceae</taxon>
        <taxon>Phytophthora</taxon>
    </lineage>
</organism>
<evidence type="ECO:0008006" key="3">
    <source>
        <dbReference type="Google" id="ProtNLM"/>
    </source>
</evidence>
<proteinExistence type="predicted"/>
<accession>A0A2P4YUK7</accession>
<name>A0A2P4YUK7_9STRA</name>
<comment type="caution">
    <text evidence="1">The sequence shown here is derived from an EMBL/GenBank/DDBJ whole genome shotgun (WGS) entry which is preliminary data.</text>
</comment>
<evidence type="ECO:0000313" key="2">
    <source>
        <dbReference type="Proteomes" id="UP000237271"/>
    </source>
</evidence>
<reference evidence="1 2" key="1">
    <citation type="journal article" date="2017" name="Genome Biol. Evol.">
        <title>Phytophthora megakarya and P. palmivora, closely related causal agents of cacao black pod rot, underwent increases in genome sizes and gene numbers by different mechanisms.</title>
        <authorList>
            <person name="Ali S.S."/>
            <person name="Shao J."/>
            <person name="Lary D.J."/>
            <person name="Kronmiller B."/>
            <person name="Shen D."/>
            <person name="Strem M.D."/>
            <person name="Amoako-Attah I."/>
            <person name="Akrofi A.Y."/>
            <person name="Begoude B.A."/>
            <person name="Ten Hoopen G.M."/>
            <person name="Coulibaly K."/>
            <person name="Kebe B.I."/>
            <person name="Melnick R.L."/>
            <person name="Guiltinan M.J."/>
            <person name="Tyler B.M."/>
            <person name="Meinhardt L.W."/>
            <person name="Bailey B.A."/>
        </authorList>
    </citation>
    <scope>NUCLEOTIDE SEQUENCE [LARGE SCALE GENOMIC DNA]</scope>
    <source>
        <strain evidence="2">sbr112.9</strain>
    </source>
</reference>
<dbReference type="Proteomes" id="UP000237271">
    <property type="component" value="Unassembled WGS sequence"/>
</dbReference>
<keyword evidence="2" id="KW-1185">Reference proteome</keyword>